<sequence>MASSDFQQGLADGYIRYLPGPQNGGVANNKGSGWRKLCKFPPESSVASPQGGIIANGVVVAVVTTHVTLNVHSITWTNVSPGVGDPEGLTSNVCRPSVLNADVG</sequence>
<dbReference type="AlphaFoldDB" id="A0A3M7FGW8"/>
<dbReference type="VEuPathDB" id="FungiDB:BTJ68_12187"/>
<protein>
    <submittedName>
        <fullName evidence="1">Uncharacterized protein</fullName>
    </submittedName>
</protein>
<organism evidence="1 2">
    <name type="scientific">Hortaea werneckii</name>
    <name type="common">Black yeast</name>
    <name type="synonym">Cladosporium werneckii</name>
    <dbReference type="NCBI Taxonomy" id="91943"/>
    <lineage>
        <taxon>Eukaryota</taxon>
        <taxon>Fungi</taxon>
        <taxon>Dikarya</taxon>
        <taxon>Ascomycota</taxon>
        <taxon>Pezizomycotina</taxon>
        <taxon>Dothideomycetes</taxon>
        <taxon>Dothideomycetidae</taxon>
        <taxon>Mycosphaerellales</taxon>
        <taxon>Teratosphaeriaceae</taxon>
        <taxon>Hortaea</taxon>
    </lineage>
</organism>
<dbReference type="Proteomes" id="UP000281468">
    <property type="component" value="Unassembled WGS sequence"/>
</dbReference>
<proteinExistence type="predicted"/>
<reference evidence="1 2" key="1">
    <citation type="journal article" date="2018" name="BMC Genomics">
        <title>Genomic evidence for intraspecific hybridization in a clonal and extremely halotolerant yeast.</title>
        <authorList>
            <person name="Gostincar C."/>
            <person name="Stajich J.E."/>
            <person name="Zupancic J."/>
            <person name="Zalar P."/>
            <person name="Gunde-Cimerman N."/>
        </authorList>
    </citation>
    <scope>NUCLEOTIDE SEQUENCE [LARGE SCALE GENOMIC DNA]</scope>
    <source>
        <strain evidence="1 2">EXF-171</strain>
    </source>
</reference>
<accession>A0A3M7FGW8</accession>
<name>A0A3M7FGW8_HORWE</name>
<evidence type="ECO:0000313" key="2">
    <source>
        <dbReference type="Proteomes" id="UP000281468"/>
    </source>
</evidence>
<comment type="caution">
    <text evidence="1">The sequence shown here is derived from an EMBL/GenBank/DDBJ whole genome shotgun (WGS) entry which is preliminary data.</text>
</comment>
<gene>
    <name evidence="1" type="ORF">D0862_10680</name>
</gene>
<dbReference type="EMBL" id="QWIQ01000435">
    <property type="protein sequence ID" value="RMY87514.1"/>
    <property type="molecule type" value="Genomic_DNA"/>
</dbReference>
<evidence type="ECO:0000313" key="1">
    <source>
        <dbReference type="EMBL" id="RMY87514.1"/>
    </source>
</evidence>